<reference evidence="2 3" key="1">
    <citation type="journal article" date="2019" name="Sci. Rep.">
        <title>Orb-weaving spider Araneus ventricosus genome elucidates the spidroin gene catalogue.</title>
        <authorList>
            <person name="Kono N."/>
            <person name="Nakamura H."/>
            <person name="Ohtoshi R."/>
            <person name="Moran D.A.P."/>
            <person name="Shinohara A."/>
            <person name="Yoshida Y."/>
            <person name="Fujiwara M."/>
            <person name="Mori M."/>
            <person name="Tomita M."/>
            <person name="Arakawa K."/>
        </authorList>
    </citation>
    <scope>NUCLEOTIDE SEQUENCE [LARGE SCALE GENOMIC DNA]</scope>
</reference>
<dbReference type="SUPFAM" id="SSF46938">
    <property type="entry name" value="CRAL/TRIO N-terminal domain"/>
    <property type="match status" value="1"/>
</dbReference>
<dbReference type="PANTHER" id="PTHR10174">
    <property type="entry name" value="ALPHA-TOCOPHEROL TRANSFER PROTEIN-RELATED"/>
    <property type="match status" value="1"/>
</dbReference>
<evidence type="ECO:0000313" key="3">
    <source>
        <dbReference type="Proteomes" id="UP000499080"/>
    </source>
</evidence>
<dbReference type="Gene3D" id="3.40.525.10">
    <property type="entry name" value="CRAL-TRIO lipid binding domain"/>
    <property type="match status" value="1"/>
</dbReference>
<name>A0A4Y2WY38_ARAVE</name>
<evidence type="ECO:0000313" key="2">
    <source>
        <dbReference type="EMBL" id="GBO41746.1"/>
    </source>
</evidence>
<comment type="caution">
    <text evidence="2">The sequence shown here is derived from an EMBL/GenBank/DDBJ whole genome shotgun (WGS) entry which is preliminary data.</text>
</comment>
<dbReference type="OrthoDB" id="75724at2759"/>
<dbReference type="InterPro" id="IPR036865">
    <property type="entry name" value="CRAL-TRIO_dom_sf"/>
</dbReference>
<dbReference type="EMBL" id="BGPR01067537">
    <property type="protein sequence ID" value="GBO41746.1"/>
    <property type="molecule type" value="Genomic_DNA"/>
</dbReference>
<dbReference type="GO" id="GO:0016020">
    <property type="term" value="C:membrane"/>
    <property type="evidence" value="ECO:0007669"/>
    <property type="project" value="TreeGrafter"/>
</dbReference>
<dbReference type="AlphaFoldDB" id="A0A4Y2WY38"/>
<dbReference type="SUPFAM" id="SSF52087">
    <property type="entry name" value="CRAL/TRIO domain"/>
    <property type="match status" value="1"/>
</dbReference>
<organism evidence="2 3">
    <name type="scientific">Araneus ventricosus</name>
    <name type="common">Orbweaver spider</name>
    <name type="synonym">Epeira ventricosa</name>
    <dbReference type="NCBI Taxonomy" id="182803"/>
    <lineage>
        <taxon>Eukaryota</taxon>
        <taxon>Metazoa</taxon>
        <taxon>Ecdysozoa</taxon>
        <taxon>Arthropoda</taxon>
        <taxon>Chelicerata</taxon>
        <taxon>Arachnida</taxon>
        <taxon>Araneae</taxon>
        <taxon>Araneomorphae</taxon>
        <taxon>Entelegynae</taxon>
        <taxon>Araneoidea</taxon>
        <taxon>Araneidae</taxon>
        <taxon>Araneus</taxon>
    </lineage>
</organism>
<dbReference type="Gene3D" id="1.10.8.20">
    <property type="entry name" value="N-terminal domain of phosphatidylinositol transfer protein sec14p"/>
    <property type="match status" value="1"/>
</dbReference>
<dbReference type="PANTHER" id="PTHR10174:SF130">
    <property type="entry name" value="ALPHA-TOCOPHEROL TRANSFER PROTEIN-LIKE"/>
    <property type="match status" value="1"/>
</dbReference>
<feature type="domain" description="CRAL-TRIO" evidence="1">
    <location>
        <begin position="116"/>
        <end position="184"/>
    </location>
</feature>
<dbReference type="InterPro" id="IPR001251">
    <property type="entry name" value="CRAL-TRIO_dom"/>
</dbReference>
<sequence length="206" mass="24358">MSMKHARFHVRIKGMPAGMLNQNCFDSILFLERFRTLSAHAQINDQYIYFSGNQATNVYNFEENILVQYLRHSKFDVLRAFNHVQNYVALRSKHNHLFKSIPDDYFHSKNSVHFVLPLPERSPDGCTIVLTRTGKWDTGEMAYDDLVRLSMMTFCQMMRDPMTQINGFKVIHDFKDTTWSHYRYCTPRNLHFLFYATIVRSNSLPK</sequence>
<dbReference type="Proteomes" id="UP000499080">
    <property type="component" value="Unassembled WGS sequence"/>
</dbReference>
<dbReference type="GO" id="GO:1902936">
    <property type="term" value="F:phosphatidylinositol bisphosphate binding"/>
    <property type="evidence" value="ECO:0007669"/>
    <property type="project" value="TreeGrafter"/>
</dbReference>
<accession>A0A4Y2WY38</accession>
<proteinExistence type="predicted"/>
<dbReference type="Pfam" id="PF00650">
    <property type="entry name" value="CRAL_TRIO"/>
    <property type="match status" value="1"/>
</dbReference>
<gene>
    <name evidence="2" type="ORF">AVEN_212927_1</name>
</gene>
<protein>
    <recommendedName>
        <fullName evidence="1">CRAL-TRIO domain-containing protein</fullName>
    </recommendedName>
</protein>
<evidence type="ECO:0000259" key="1">
    <source>
        <dbReference type="Pfam" id="PF00650"/>
    </source>
</evidence>
<keyword evidence="3" id="KW-1185">Reference proteome</keyword>
<dbReference type="InterPro" id="IPR036273">
    <property type="entry name" value="CRAL/TRIO_N_dom_sf"/>
</dbReference>